<dbReference type="OrthoDB" id="118340at2"/>
<keyword evidence="1" id="KW-0808">Transferase</keyword>
<protein>
    <submittedName>
        <fullName evidence="1">Glycosyltransferase family 4 protein</fullName>
    </submittedName>
</protein>
<gene>
    <name evidence="1" type="ORF">FS320_17255</name>
</gene>
<evidence type="ECO:0000313" key="1">
    <source>
        <dbReference type="EMBL" id="MPR26917.1"/>
    </source>
</evidence>
<dbReference type="Pfam" id="PF13692">
    <property type="entry name" value="Glyco_trans_1_4"/>
    <property type="match status" value="1"/>
</dbReference>
<dbReference type="SUPFAM" id="SSF53756">
    <property type="entry name" value="UDP-Glycosyltransferase/glycogen phosphorylase"/>
    <property type="match status" value="1"/>
</dbReference>
<accession>A0A5N7MIZ9</accession>
<dbReference type="AlphaFoldDB" id="A0A5N7MIZ9"/>
<proteinExistence type="predicted"/>
<comment type="caution">
    <text evidence="1">The sequence shown here is derived from an EMBL/GenBank/DDBJ whole genome shotgun (WGS) entry which is preliminary data.</text>
</comment>
<dbReference type="RefSeq" id="WP_152713066.1">
    <property type="nucleotide sequence ID" value="NZ_VOSJ01000065.1"/>
</dbReference>
<dbReference type="GO" id="GO:0016740">
    <property type="term" value="F:transferase activity"/>
    <property type="evidence" value="ECO:0007669"/>
    <property type="project" value="UniProtKB-KW"/>
</dbReference>
<dbReference type="Proteomes" id="UP000403266">
    <property type="component" value="Unassembled WGS sequence"/>
</dbReference>
<name>A0A5N7MIZ9_9HYPH</name>
<dbReference type="PANTHER" id="PTHR46656">
    <property type="entry name" value="PUTATIVE-RELATED"/>
    <property type="match status" value="1"/>
</dbReference>
<keyword evidence="2" id="KW-1185">Reference proteome</keyword>
<dbReference type="Gene3D" id="3.40.50.2000">
    <property type="entry name" value="Glycogen Phosphorylase B"/>
    <property type="match status" value="1"/>
</dbReference>
<dbReference type="CDD" id="cd03801">
    <property type="entry name" value="GT4_PimA-like"/>
    <property type="match status" value="1"/>
</dbReference>
<dbReference type="PANTHER" id="PTHR46656:SF3">
    <property type="entry name" value="PUTATIVE-RELATED"/>
    <property type="match status" value="1"/>
</dbReference>
<sequence length="397" mass="43101">MTYMYGLLHRGWQLLPHSLRRKAFNEISLRLAPRLDPAANCRNAPWIIVGALSASTGLGEAARLAVDALLAAGERVSSIDLTSALQHELSVPVRELARPQEGSGTILVFLNPPVSAMALRLIPERLLAGKHRIGCWVWEFEEAPSNWRAHAELFHKIVAPSRFAAAGIAKSIGQSVGLLPHPVAVSPIEIAQPGDRPFTVGIVGDVVAAADRKNALAAVQAFIHSGLKAGDARLVIHLHGQSPNAQPVQTLVDHARQSGFDIVISTGVRARSDTRLFYAGLDLYLSLHRAEGFGLTVAEAMLAGVPVVSTNWSATAEFVDHLVGYPVPYELVPSSGTVDDRRPHRWADPDIHAAAECIRAAFHDKAARQQRGRVARDRAEKLFSASEFMNWLQPNHD</sequence>
<evidence type="ECO:0000313" key="2">
    <source>
        <dbReference type="Proteomes" id="UP000403266"/>
    </source>
</evidence>
<dbReference type="EMBL" id="VOSK01000065">
    <property type="protein sequence ID" value="MPR26917.1"/>
    <property type="molecule type" value="Genomic_DNA"/>
</dbReference>
<reference evidence="1 2" key="1">
    <citation type="journal article" date="2019" name="Syst. Appl. Microbiol.">
        <title>Microvirga tunisiensis sp. nov., a root nodule symbiotic bacterium isolated from Lupinus micranthus and L. luteus grown in Northern Tunisia.</title>
        <authorList>
            <person name="Msaddak A."/>
            <person name="Rejili M."/>
            <person name="Duran D."/>
            <person name="Mars M."/>
            <person name="Palacios J.M."/>
            <person name="Ruiz-Argueso T."/>
            <person name="Rey L."/>
            <person name="Imperial J."/>
        </authorList>
    </citation>
    <scope>NUCLEOTIDE SEQUENCE [LARGE SCALE GENOMIC DNA]</scope>
    <source>
        <strain evidence="1 2">Lmie10</strain>
    </source>
</reference>
<organism evidence="1 2">
    <name type="scientific">Microvirga tunisiensis</name>
    <dbReference type="NCBI Taxonomy" id="2108360"/>
    <lineage>
        <taxon>Bacteria</taxon>
        <taxon>Pseudomonadati</taxon>
        <taxon>Pseudomonadota</taxon>
        <taxon>Alphaproteobacteria</taxon>
        <taxon>Hyphomicrobiales</taxon>
        <taxon>Methylobacteriaceae</taxon>
        <taxon>Microvirga</taxon>
    </lineage>
</organism>